<feature type="signal peptide" evidence="3">
    <location>
        <begin position="1"/>
        <end position="21"/>
    </location>
</feature>
<name>A0A8J4PSK1_9MYCE</name>
<feature type="domain" description="DUF7743" evidence="7">
    <location>
        <begin position="423"/>
        <end position="511"/>
    </location>
</feature>
<dbReference type="Pfam" id="PF24893">
    <property type="entry name" value="DUF7743"/>
    <property type="match status" value="1"/>
</dbReference>
<feature type="region of interest" description="Disordered" evidence="1">
    <location>
        <begin position="981"/>
        <end position="1006"/>
    </location>
</feature>
<evidence type="ECO:0000259" key="5">
    <source>
        <dbReference type="Pfam" id="PF23033"/>
    </source>
</evidence>
<feature type="domain" description="DUF7034" evidence="5">
    <location>
        <begin position="772"/>
        <end position="887"/>
    </location>
</feature>
<dbReference type="InterPro" id="IPR054484">
    <property type="entry name" value="ComC_SSD"/>
</dbReference>
<organism evidence="8 9">
    <name type="scientific">Polysphondylium violaceum</name>
    <dbReference type="NCBI Taxonomy" id="133409"/>
    <lineage>
        <taxon>Eukaryota</taxon>
        <taxon>Amoebozoa</taxon>
        <taxon>Evosea</taxon>
        <taxon>Eumycetozoa</taxon>
        <taxon>Dictyostelia</taxon>
        <taxon>Dictyosteliales</taxon>
        <taxon>Dictyosteliaceae</taxon>
        <taxon>Polysphondylium</taxon>
    </lineage>
</organism>
<evidence type="ECO:0000256" key="3">
    <source>
        <dbReference type="SAM" id="SignalP"/>
    </source>
</evidence>
<dbReference type="InterPro" id="IPR055462">
    <property type="entry name" value="DUF7034"/>
</dbReference>
<evidence type="ECO:0000313" key="9">
    <source>
        <dbReference type="Proteomes" id="UP000695562"/>
    </source>
</evidence>
<evidence type="ECO:0000256" key="1">
    <source>
        <dbReference type="SAM" id="MobiDB-lite"/>
    </source>
</evidence>
<dbReference type="EMBL" id="AJWJ01000280">
    <property type="protein sequence ID" value="KAF2072441.1"/>
    <property type="molecule type" value="Genomic_DNA"/>
</dbReference>
<dbReference type="Pfam" id="PF23034">
    <property type="entry name" value="DUF7035"/>
    <property type="match status" value="1"/>
</dbReference>
<evidence type="ECO:0000259" key="6">
    <source>
        <dbReference type="Pfam" id="PF23034"/>
    </source>
</evidence>
<feature type="domain" description="ComC supersandwich" evidence="4">
    <location>
        <begin position="1070"/>
        <end position="1275"/>
    </location>
</feature>
<feature type="domain" description="DUF7035" evidence="6">
    <location>
        <begin position="647"/>
        <end position="759"/>
    </location>
</feature>
<sequence length="1341" mass="148840">MHSLHILLLVQLVFVFVLCSGQHLVPIPLSFSVNGVDPYAQQGLCKFSFRVYIPISDGDSSLSSCTFSATIAGVSCLGLYDLQANSTYLSVSVDATFLVKAQPYNELTLQLTKPGLTSVYPLAFANETKFSFICENAPSIAKPDLVISTPKLTKSSYQFNTFQFVSYIVLNNTFTRPIKDLGCDTPGMSCDFTYVSINSFMVAVSFSLSNTGVYPDNVKIIFSPSNSIQIPSPIKELDYLTLTTTIEKSKSFKNSPAYGHYFQVLVNTSYTQISPFPPVGLPLVPLEGEASKMTFYLKWNGDYQAKAVIGNTLQDFYEPLTSGPSSQLVIGPDFGEGYTNVLFKTNSRFSGSNTNYGQIKYFSYPFGLIGYDGYQRSYKIPIVNDQSVDFFSYSVFVPDEFSAANIVYPSLHANEPDLLLNINDLNDPILESWDVVLFNDTHSILRIGASDDFSGVYLIVVRTNYHVFYLDKNNLVSGTTTNGTFEIFVPFKKSICVLSVVLQDNFGRATPEDLYGNLMLNFHYGVTAQDLNIISKINSMFFYPSTVDVSTTSQDVVLYLNLTQTLQERLEQNTVFLEVLLNPNLDNPLIQGVYDKIDQFYKFSFKVPAKIMPGNLDYFIIINGQQPIPQYYFPGAQLFAQNSQIIDMLAPIVISVKQYVPLTWELEFNDTSGIKNIIVGISSEYDVKGRNFSLPVNGQVSFMYNITYPLDPSCRDMKYWISYIYTEDMLGNKGETVRLSNSNMHPFYLFDDDNVDVISLTSCGQPSDTAPPTLDLLKIITTTNVTIPNTQVRVEYLVNDNTAVSSTMLPVCYFSGLGNEILSSESTVVQIFSNGSVRFTCDFIFPLKFGPKAFLTIYGIYDVYFNFIGFGIDDLASKGFQNSYILTTSDVLVIESTNSLAISSSVLYLYGNGFSAHGDGCVVYMKQDNESVVLTPHIYSGFALVLYHIKPAQLYTVFVNCPAQTLSSNVVTIKGPLYVEPTPSSNPSPTPSSTPPATTPPPPKCKSDCSEPQGYGKCVNGGCVCNPPHSGIDCSSVIDTTPVIKPNPNKPTVNVTIPGTSSGQTPEFTSFIYVVALREIDPLHNDQVINNYSFDSDKWILVEGGSYSNEQVTTVQYKYVIDNSLNTTIISTVQVFETATNITFGNQQLYMNPSTIKFTFKITSYPFNSQNNLLQLVMTAALESTEKVGCSYKEFVDDQSNSQYLKLQIEDRSLFGRFIKFGIIDGRQEAVSNTQLDNIYGGKELSKSTSDQSYIGLNVRYFRNYALIDPDFSVLIDQNTARDQVNSICTNKSKKLTNAQLAGIIVGGVVFFFIIGAVVIYFYAKKNDSLLAVKLRKIGAR</sequence>
<dbReference type="Pfam" id="PF23033">
    <property type="entry name" value="DUF7034"/>
    <property type="match status" value="1"/>
</dbReference>
<gene>
    <name evidence="8" type="ORF">CYY_006253</name>
</gene>
<dbReference type="PANTHER" id="PTHR31378">
    <property type="entry name" value="EGF-LIKE DOMAIN-CONTAINING PROTEIN-RELATED-RELATED"/>
    <property type="match status" value="1"/>
</dbReference>
<dbReference type="Pfam" id="PF22933">
    <property type="entry name" value="ComC_SSD"/>
    <property type="match status" value="1"/>
</dbReference>
<evidence type="ECO:0000259" key="4">
    <source>
        <dbReference type="Pfam" id="PF22933"/>
    </source>
</evidence>
<dbReference type="InterPro" id="IPR056645">
    <property type="entry name" value="DUF7743"/>
</dbReference>
<evidence type="ECO:0000313" key="8">
    <source>
        <dbReference type="EMBL" id="KAF2072441.1"/>
    </source>
</evidence>
<feature type="transmembrane region" description="Helical" evidence="2">
    <location>
        <begin position="1301"/>
        <end position="1324"/>
    </location>
</feature>
<dbReference type="Proteomes" id="UP000695562">
    <property type="component" value="Unassembled WGS sequence"/>
</dbReference>
<accession>A0A8J4PSK1</accession>
<keyword evidence="9" id="KW-1185">Reference proteome</keyword>
<dbReference type="InterPro" id="IPR055463">
    <property type="entry name" value="DUF7035"/>
</dbReference>
<feature type="compositionally biased region" description="Pro residues" evidence="1">
    <location>
        <begin position="984"/>
        <end position="1004"/>
    </location>
</feature>
<keyword evidence="2" id="KW-0472">Membrane</keyword>
<keyword evidence="2" id="KW-0812">Transmembrane</keyword>
<dbReference type="PANTHER" id="PTHR31378:SF17">
    <property type="match status" value="1"/>
</dbReference>
<evidence type="ECO:0000259" key="7">
    <source>
        <dbReference type="Pfam" id="PF24893"/>
    </source>
</evidence>
<evidence type="ECO:0000256" key="2">
    <source>
        <dbReference type="SAM" id="Phobius"/>
    </source>
</evidence>
<reference evidence="8" key="1">
    <citation type="submission" date="2020-01" db="EMBL/GenBank/DDBJ databases">
        <title>Development of genomics and gene disruption for Polysphondylium violaceum indicates a role for the polyketide synthase stlB in stalk morphogenesis.</title>
        <authorList>
            <person name="Narita B."/>
            <person name="Kawabe Y."/>
            <person name="Kin K."/>
            <person name="Saito T."/>
            <person name="Gibbs R."/>
            <person name="Kuspa A."/>
            <person name="Muzny D."/>
            <person name="Queller D."/>
            <person name="Richards S."/>
            <person name="Strassman J."/>
            <person name="Sucgang R."/>
            <person name="Worley K."/>
            <person name="Schaap P."/>
        </authorList>
    </citation>
    <scope>NUCLEOTIDE SEQUENCE</scope>
    <source>
        <strain evidence="8">QSvi11</strain>
    </source>
</reference>
<keyword evidence="2" id="KW-1133">Transmembrane helix</keyword>
<protein>
    <recommendedName>
        <fullName evidence="10">EGF-like domain-containing protein</fullName>
    </recommendedName>
</protein>
<feature type="chain" id="PRO_5035255258" description="EGF-like domain-containing protein" evidence="3">
    <location>
        <begin position="22"/>
        <end position="1341"/>
    </location>
</feature>
<keyword evidence="3" id="KW-0732">Signal</keyword>
<evidence type="ECO:0008006" key="10">
    <source>
        <dbReference type="Google" id="ProtNLM"/>
    </source>
</evidence>
<comment type="caution">
    <text evidence="8">The sequence shown here is derived from an EMBL/GenBank/DDBJ whole genome shotgun (WGS) entry which is preliminary data.</text>
</comment>
<proteinExistence type="predicted"/>